<protein>
    <recommendedName>
        <fullName evidence="1">DUF6922 domain-containing protein</fullName>
    </recommendedName>
</protein>
<dbReference type="RefSeq" id="WP_264512776.1">
    <property type="nucleotide sequence ID" value="NZ_JAPDDR010000003.1"/>
</dbReference>
<keyword evidence="3" id="KW-1185">Reference proteome</keyword>
<name>A0ABT3G140_9BACT</name>
<dbReference type="InterPro" id="IPR053830">
    <property type="entry name" value="DUF6922"/>
</dbReference>
<sequence>MPPLSKHLFWDVDAREIDPEKHEAWLVRRVLEHGYWNDWRLIVDLYGKPRLRETVTRLRTLDPRAFAFCRAIFDLPASSFRCSTLMPSPSQSGSC</sequence>
<evidence type="ECO:0000259" key="1">
    <source>
        <dbReference type="Pfam" id="PF21956"/>
    </source>
</evidence>
<proteinExistence type="predicted"/>
<dbReference type="Proteomes" id="UP001165653">
    <property type="component" value="Unassembled WGS sequence"/>
</dbReference>
<accession>A0ABT3G140</accession>
<reference evidence="2" key="1">
    <citation type="submission" date="2022-10" db="EMBL/GenBank/DDBJ databases">
        <title>Luteolibacter sp. GHJ8, whole genome shotgun sequencing project.</title>
        <authorList>
            <person name="Zhao G."/>
            <person name="Shen L."/>
        </authorList>
    </citation>
    <scope>NUCLEOTIDE SEQUENCE</scope>
    <source>
        <strain evidence="2">GHJ8</strain>
    </source>
</reference>
<feature type="domain" description="DUF6922" evidence="1">
    <location>
        <begin position="4"/>
        <end position="55"/>
    </location>
</feature>
<dbReference type="Pfam" id="PF21956">
    <property type="entry name" value="DUF6922"/>
    <property type="match status" value="1"/>
</dbReference>
<evidence type="ECO:0000313" key="3">
    <source>
        <dbReference type="Proteomes" id="UP001165653"/>
    </source>
</evidence>
<organism evidence="2 3">
    <name type="scientific">Luteolibacter rhizosphaerae</name>
    <dbReference type="NCBI Taxonomy" id="2989719"/>
    <lineage>
        <taxon>Bacteria</taxon>
        <taxon>Pseudomonadati</taxon>
        <taxon>Verrucomicrobiota</taxon>
        <taxon>Verrucomicrobiia</taxon>
        <taxon>Verrucomicrobiales</taxon>
        <taxon>Verrucomicrobiaceae</taxon>
        <taxon>Luteolibacter</taxon>
    </lineage>
</organism>
<gene>
    <name evidence="2" type="ORF">OJ996_07350</name>
</gene>
<evidence type="ECO:0000313" key="2">
    <source>
        <dbReference type="EMBL" id="MCW1913382.1"/>
    </source>
</evidence>
<comment type="caution">
    <text evidence="2">The sequence shown here is derived from an EMBL/GenBank/DDBJ whole genome shotgun (WGS) entry which is preliminary data.</text>
</comment>
<dbReference type="EMBL" id="JAPDDR010000003">
    <property type="protein sequence ID" value="MCW1913382.1"/>
    <property type="molecule type" value="Genomic_DNA"/>
</dbReference>